<dbReference type="Proteomes" id="UP000003489">
    <property type="component" value="Unassembled WGS sequence"/>
</dbReference>
<dbReference type="HOGENOM" id="CLU_290145_0_0_2"/>
<keyword evidence="1" id="KW-0472">Membrane</keyword>
<evidence type="ECO:0008006" key="4">
    <source>
        <dbReference type="Google" id="ProtNLM"/>
    </source>
</evidence>
<accession>B9AFE9</accession>
<dbReference type="AlphaFoldDB" id="B9AFE9"/>
<sequence>MIRKINLISFIFLFIFLIGTVSATTIENETQTINNDLEISDDENIQVIDNIETTSNEILSTPKAKTLTIINSPPVEMYYKDGSKLIATLTDNNNYMHHPISNAKVIININGVNYTKITDSRGQVMLSLNLESGEYMAKIIFEGCDFYHPSSSNSKVTIKPTINGNDIVKYHKNDTQYYVEFSDKKGNPIINCEITLNINGVFYKKITNMAGIAKLNINLDPGNYIITSYNPKTNEQRSNNITVLATISCNYDLVKYYKNKKTYSVYLHNLDGSYAKYSKVTFNINGVFYTKTSDNTGYAFLNINLNPGHYIITAMYNSCFVSNKILVKPTIQTNDLEMNFKDGSAFKTFVTTNEGKPVGAGENVTFNINGVFYTKTTNSNSIASLNINLNPGEYIITTYYKNIQIGNKIIIHPANSTDISKNLNRDFTYEIAIPNYVNVTLPKVEAKNNYTVKLGEKGIVKLPKKQIFEINNGLKNYILSNYETNDKTSVLINDKYVFIPLGENKIKTGKTARIQKGNGILIYSNENYTYIRYYNSAERDISQFGVTIDKEGKMGERINYIENGEIRASVLFNTIGFDEYGIRYNLALANGLDPETELNSNYIILTNNKISPIKFTSTNKTITLNTAREKIIGYITNEKINTIFKTNNNLVEKTETITYGTHPKYNANNNFEIVQSYAIINSKITQADIENLAFGLDYLTSYKLKYVQGMFLSGLNTAYLSDLNADKYAEKLSLNWQRTKTAVVLGGIDNDKLYIHIANPNMGMSVIGKNATKITEFNFITSLLLSKIEQQVMNPIGIIYSNDMTSSFDEVMDALLKSEVNLVNHGDSIYVFCKNGNKSVLILNTTTGICKTVLVDDDFAYKGATQKTDKGECTVCIIPKLFEESLTNQLKNIREFVDNGIIQINKNIDNFMKNIHPSTIIGYNIGVLSLKILGGAVSGISTIVFFPATFAIAFQSVANKYRVTFVDEDDTHYWYSHFTPSRPGYFQDTKLFLIPKGNQEVDYVEVHINSDNSLNRSQAKYISSGNVRNLTKEETYQYFDEEYWDPLNTPRKLGKY</sequence>
<protein>
    <recommendedName>
        <fullName evidence="4">Adhesin-like protein</fullName>
    </recommendedName>
</protein>
<organism evidence="2 3">
    <name type="scientific">Methanobrevibacter smithii DSM 2375</name>
    <dbReference type="NCBI Taxonomy" id="483214"/>
    <lineage>
        <taxon>Archaea</taxon>
        <taxon>Methanobacteriati</taxon>
        <taxon>Methanobacteriota</taxon>
        <taxon>Methanomada group</taxon>
        <taxon>Methanobacteria</taxon>
        <taxon>Methanobacteriales</taxon>
        <taxon>Methanobacteriaceae</taxon>
        <taxon>Methanobrevibacter</taxon>
    </lineage>
</organism>
<dbReference type="OrthoDB" id="78243at2157"/>
<reference evidence="2 3" key="2">
    <citation type="submission" date="2008-11" db="EMBL/GenBank/DDBJ databases">
        <title>Draft genome sequence of Methanobrevibacter smithii (DSM 2375).</title>
        <authorList>
            <person name="Sudarsanam P."/>
            <person name="Ley R."/>
            <person name="Guruge J."/>
            <person name="Turnbaugh P.J."/>
            <person name="Mahowald M."/>
            <person name="Liep D."/>
            <person name="Gordon J."/>
        </authorList>
    </citation>
    <scope>NUCLEOTIDE SEQUENCE [LARGE SCALE GENOMIC DNA]</scope>
    <source>
        <strain evidence="2 3">DSM 2375</strain>
    </source>
</reference>
<evidence type="ECO:0000256" key="1">
    <source>
        <dbReference type="SAM" id="Phobius"/>
    </source>
</evidence>
<evidence type="ECO:0000313" key="2">
    <source>
        <dbReference type="EMBL" id="EEE42189.1"/>
    </source>
</evidence>
<keyword evidence="1" id="KW-1133">Transmembrane helix</keyword>
<gene>
    <name evidence="2" type="ORF">METSMIALI_01098</name>
</gene>
<dbReference type="EMBL" id="ABYW01000007">
    <property type="protein sequence ID" value="EEE42189.1"/>
    <property type="molecule type" value="Genomic_DNA"/>
</dbReference>
<reference evidence="2 3" key="1">
    <citation type="submission" date="2008-10" db="EMBL/GenBank/DDBJ databases">
        <authorList>
            <person name="Fulton L."/>
            <person name="Clifton S."/>
            <person name="Fulton B."/>
            <person name="Xu J."/>
            <person name="Minx P."/>
            <person name="Pepin K.H."/>
            <person name="Johnson M."/>
            <person name="Bhonagiri V."/>
            <person name="Nash W.E."/>
            <person name="Mardis E.R."/>
            <person name="Wilson R.K."/>
        </authorList>
    </citation>
    <scope>NUCLEOTIDE SEQUENCE [LARGE SCALE GENOMIC DNA]</scope>
    <source>
        <strain evidence="2 3">DSM 2375</strain>
    </source>
</reference>
<keyword evidence="1" id="KW-0812">Transmembrane</keyword>
<dbReference type="PATRIC" id="fig|483214.13.peg.1051"/>
<comment type="caution">
    <text evidence="2">The sequence shown here is derived from an EMBL/GenBank/DDBJ whole genome shotgun (WGS) entry which is preliminary data.</text>
</comment>
<feature type="transmembrane region" description="Helical" evidence="1">
    <location>
        <begin position="932"/>
        <end position="954"/>
    </location>
</feature>
<name>B9AFE9_METSM</name>
<proteinExistence type="predicted"/>
<dbReference type="RefSeq" id="WP_004035977.1">
    <property type="nucleotide sequence ID" value="NZ_DS996911.1"/>
</dbReference>
<evidence type="ECO:0000313" key="3">
    <source>
        <dbReference type="Proteomes" id="UP000003489"/>
    </source>
</evidence>